<evidence type="ECO:0000313" key="2">
    <source>
        <dbReference type="Proteomes" id="UP001239445"/>
    </source>
</evidence>
<evidence type="ECO:0000313" key="1">
    <source>
        <dbReference type="EMBL" id="KAK1749623.1"/>
    </source>
</evidence>
<organism evidence="1 2">
    <name type="scientific">Echria macrotheca</name>
    <dbReference type="NCBI Taxonomy" id="438768"/>
    <lineage>
        <taxon>Eukaryota</taxon>
        <taxon>Fungi</taxon>
        <taxon>Dikarya</taxon>
        <taxon>Ascomycota</taxon>
        <taxon>Pezizomycotina</taxon>
        <taxon>Sordariomycetes</taxon>
        <taxon>Sordariomycetidae</taxon>
        <taxon>Sordariales</taxon>
        <taxon>Schizotheciaceae</taxon>
        <taxon>Echria</taxon>
    </lineage>
</organism>
<protein>
    <submittedName>
        <fullName evidence="1">Uncharacterized protein</fullName>
    </submittedName>
</protein>
<accession>A0AAJ0F3Q3</accession>
<gene>
    <name evidence="1" type="ORF">QBC47DRAFT_407816</name>
</gene>
<dbReference type="Proteomes" id="UP001239445">
    <property type="component" value="Unassembled WGS sequence"/>
</dbReference>
<name>A0AAJ0F3Q3_9PEZI</name>
<sequence length="135" mass="15232">MSARASRLQINASKWLIGRDSYNSPPDKGDRRNHNAEGLQCLVTVHEPLIHEPFWQSMYKPLEDVKYHYGCIGVINENITISLGDAAGVDKKPDIKEREVPNMEHYELNLSIIITTAISEAKVHMPSHLTSQVLV</sequence>
<keyword evidence="2" id="KW-1185">Reference proteome</keyword>
<comment type="caution">
    <text evidence="1">The sequence shown here is derived from an EMBL/GenBank/DDBJ whole genome shotgun (WGS) entry which is preliminary data.</text>
</comment>
<proteinExistence type="predicted"/>
<dbReference type="EMBL" id="MU839854">
    <property type="protein sequence ID" value="KAK1749623.1"/>
    <property type="molecule type" value="Genomic_DNA"/>
</dbReference>
<dbReference type="AlphaFoldDB" id="A0AAJ0F3Q3"/>
<reference evidence="1" key="1">
    <citation type="submission" date="2023-06" db="EMBL/GenBank/DDBJ databases">
        <title>Genome-scale phylogeny and comparative genomics of the fungal order Sordariales.</title>
        <authorList>
            <consortium name="Lawrence Berkeley National Laboratory"/>
            <person name="Hensen N."/>
            <person name="Bonometti L."/>
            <person name="Westerberg I."/>
            <person name="Brannstrom I.O."/>
            <person name="Guillou S."/>
            <person name="Cros-Aarteil S."/>
            <person name="Calhoun S."/>
            <person name="Haridas S."/>
            <person name="Kuo A."/>
            <person name="Mondo S."/>
            <person name="Pangilinan J."/>
            <person name="Riley R."/>
            <person name="Labutti K."/>
            <person name="Andreopoulos B."/>
            <person name="Lipzen A."/>
            <person name="Chen C."/>
            <person name="Yanf M."/>
            <person name="Daum C."/>
            <person name="Ng V."/>
            <person name="Clum A."/>
            <person name="Steindorff A."/>
            <person name="Ohm R."/>
            <person name="Martin F."/>
            <person name="Silar P."/>
            <person name="Natvig D."/>
            <person name="Lalanne C."/>
            <person name="Gautier V."/>
            <person name="Ament-Velasquez S.L."/>
            <person name="Kruys A."/>
            <person name="Hutchinson M.I."/>
            <person name="Powell A.J."/>
            <person name="Barry K."/>
            <person name="Miller A.N."/>
            <person name="Grigoriev I.V."/>
            <person name="Debuchy R."/>
            <person name="Gladieux P."/>
            <person name="Thoren M.H."/>
            <person name="Johannesson H."/>
        </authorList>
    </citation>
    <scope>NUCLEOTIDE SEQUENCE</scope>
    <source>
        <strain evidence="1">PSN4</strain>
    </source>
</reference>